<dbReference type="OrthoDB" id="5328040at2"/>
<accession>E7A9P2</accession>
<proteinExistence type="predicted"/>
<dbReference type="GeneID" id="36134624"/>
<dbReference type="STRING" id="936155.HFELIS_12780"/>
<gene>
    <name evidence="1" type="ordered locus">Hfelis_12780</name>
</gene>
<dbReference type="EMBL" id="FQ670179">
    <property type="protein sequence ID" value="CBY83362.1"/>
    <property type="molecule type" value="Genomic_DNA"/>
</dbReference>
<dbReference type="HOGENOM" id="CLU_314181_0_0_7"/>
<evidence type="ECO:0000313" key="2">
    <source>
        <dbReference type="Proteomes" id="UP000007934"/>
    </source>
</evidence>
<sequence length="931" mass="106672">MHRRWARVGFASLLLVLVLLACAWLLTRVHPKDETPQPPKWSLDKGTFLNASQEIYHSMLGAFQETTKGMLCPKGFDPDIYSMDMVKKYAPTWINLASKMVDALPTIKAIQAQLPSPLAQEIRSFEILHAIALMRYKIPGMDCYDDPDFYTMVGDPEIQPLNPEVFLENFSTSLEVVYPLLIQAFKQGLDLKEYLRFLGEKLNWEMSPMLEYSLPKMVQDFFHNFRLIAFKQPCLYLTPQNTIQTFPSKEPLCQILKDNPPHVSAPLPKGLVQAFQNTQDFLIQAFNDHDEKGMTLAQIKPALSQHLQAIIHATPLLAPLKDKEWDHLLDYTQFQLLTLLQAYMRKVNETSNDLHRIIRPATFIAQDYLHMLDLIYPSLLQAKKQGLDLSLYLKALQVSKPLQARPCKNSCDPIPDIVSRAYPKDLMGMGLAKKLALHQRIVPKPCNRNSTDYCIEWDDLQWDLASQWLKSMDTHTQEVFQLWDLHAQRRVEAFLYNQEFYMDSIRRSELISAERLRANPTPCFAPQYLSAQSVQNCQHIFKAQSFNPLYFKDYIRSVRLLSIGNSPCLYLNAQEQLSGFDSKEPACLALQDWALYTPPKELTLPAVFLQNLDSMHTQMQHALQNAPCKQNAPLLKPLLPSLEQQAQNALESLPLFAHFKTKLEKYDKYSDGTNLKQVMEGEAVALKKHMQTQAIIFLFALLEGNSSPCQKNPLSTQEIAQTLVRVLDFLYKPLRYQSLLSVYDASEYVSFLAHRAKDRPQAQWAHVLAPLMDAHKFEENSYNGKRAYALYQDYKIALLAYQMVRAIPTKLLSWDLATAFKESNSLGCQVRQTDPLDLSTASLARLLKQPSPSGELKFFALQRIAQFLEGLEVVLMDQHAGDSVFYLPKHPSACLHPEYLRPSTQAQCANMCHSLRKSTSQRDWFDKNEGR</sequence>
<dbReference type="AlphaFoldDB" id="E7A9P2"/>
<dbReference type="PROSITE" id="PS51257">
    <property type="entry name" value="PROKAR_LIPOPROTEIN"/>
    <property type="match status" value="1"/>
</dbReference>
<name>E7A9P2_HELFC</name>
<protein>
    <submittedName>
        <fullName evidence="1">Uncharacterized protein</fullName>
    </submittedName>
</protein>
<dbReference type="KEGG" id="hfe:HFELIS_12780"/>
<evidence type="ECO:0000313" key="1">
    <source>
        <dbReference type="EMBL" id="CBY83362.1"/>
    </source>
</evidence>
<organism evidence="1 2">
    <name type="scientific">Helicobacter felis (strain ATCC 49179 / CCUG 28539 / NCTC 12436 / CS1)</name>
    <dbReference type="NCBI Taxonomy" id="936155"/>
    <lineage>
        <taxon>Bacteria</taxon>
        <taxon>Pseudomonadati</taxon>
        <taxon>Campylobacterota</taxon>
        <taxon>Epsilonproteobacteria</taxon>
        <taxon>Campylobacterales</taxon>
        <taxon>Helicobacteraceae</taxon>
        <taxon>Helicobacter</taxon>
    </lineage>
</organism>
<dbReference type="RefSeq" id="WP_013469726.1">
    <property type="nucleotide sequence ID" value="NC_014810.2"/>
</dbReference>
<reference evidence="1 2" key="1">
    <citation type="journal article" date="2011" name="Genome Biol. Evol.">
        <title>Comparative whole genome sequence analysis of the carcinogenic bacterial model pathogen Helicobacter felis.</title>
        <authorList>
            <person name="Arnold I.C."/>
            <person name="Zigova Z."/>
            <person name="Holden M."/>
            <person name="Lawley T.D."/>
            <person name="Rad R."/>
            <person name="Dougan G."/>
            <person name="Falkow S."/>
            <person name="Bentley S.D."/>
            <person name="Muller A."/>
        </authorList>
    </citation>
    <scope>NUCLEOTIDE SEQUENCE [LARGE SCALE GENOMIC DNA]</scope>
    <source>
        <strain evidence="2">ATCC 49179 / CCUG 28539 / NCTC 12436 / CS1</strain>
    </source>
</reference>
<keyword evidence="2" id="KW-1185">Reference proteome</keyword>
<dbReference type="Proteomes" id="UP000007934">
    <property type="component" value="Chromosome"/>
</dbReference>